<dbReference type="InterPro" id="IPR012340">
    <property type="entry name" value="NA-bd_OB-fold"/>
</dbReference>
<dbReference type="Pfam" id="PF00313">
    <property type="entry name" value="CSD"/>
    <property type="match status" value="3"/>
</dbReference>
<reference evidence="8 9" key="1">
    <citation type="journal article" date="2018" name="Nat. Ecol. Evol.">
        <title>Genomic signatures of mitonuclear coevolution across populations of Tigriopus californicus.</title>
        <authorList>
            <person name="Barreto F.S."/>
            <person name="Watson E.T."/>
            <person name="Lima T.G."/>
            <person name="Willett C.S."/>
            <person name="Edmands S."/>
            <person name="Li W."/>
            <person name="Burton R.S."/>
        </authorList>
    </citation>
    <scope>NUCLEOTIDE SEQUENCE [LARGE SCALE GENOMIC DNA]</scope>
    <source>
        <strain evidence="8 9">San Diego</strain>
    </source>
</reference>
<dbReference type="GO" id="GO:0003723">
    <property type="term" value="F:RNA binding"/>
    <property type="evidence" value="ECO:0007669"/>
    <property type="project" value="UniProtKB-KW"/>
</dbReference>
<organism evidence="8 9">
    <name type="scientific">Tigriopus californicus</name>
    <name type="common">Marine copepod</name>
    <dbReference type="NCBI Taxonomy" id="6832"/>
    <lineage>
        <taxon>Eukaryota</taxon>
        <taxon>Metazoa</taxon>
        <taxon>Ecdysozoa</taxon>
        <taxon>Arthropoda</taxon>
        <taxon>Crustacea</taxon>
        <taxon>Multicrustacea</taxon>
        <taxon>Hexanauplia</taxon>
        <taxon>Copepoda</taxon>
        <taxon>Harpacticoida</taxon>
        <taxon>Harpacticidae</taxon>
        <taxon>Tigriopus</taxon>
    </lineage>
</organism>
<evidence type="ECO:0000313" key="9">
    <source>
        <dbReference type="Proteomes" id="UP000318571"/>
    </source>
</evidence>
<sequence length="1207" mass="129672">MNQWTPLPPSVDSSQSHGGYGHAGGPSGFSGRPQSARPITKNPQSMFQNFPGNNPSASNNMMGRDNGGLMMRGNNGGGGGGGGGGSGGSPGSSTNSFGNGRFNSLGSNGYDGPTNGGGLNGFTTSLGRMETRTSPNFSNGFGSMNGGGGGVSGSSLFGNNGGSNHHVGNAFSDLIGSGRGSNGFENYTDRFTDRPNKTFEPPPMNRPHLMNGFDRSMSSNGGFDGFRGGVGANSHSSNGSAMMSNSGGMGVGNSSFDRQLSAPSSSSRDFMNGQSSMMGGGSRMLGQMGGSNGSVGGSNFMNGTRSGGSGVGGNYVGRHSPSLDMFGGSGSMMTNGSSGMGGGMGGAMNDMKIGTWNDAPTNSSPQNMGNFPQVSNFEIGTFNAGGSASNNGFSSNSGNNSFSQSGTNITGGPGIRETGIIEKLLHSYGFIQCCDRQARLFFHFSQFDGNIEHLKIGDPVEFEMTYDRRTGKPIASSVSKIAPDVVMREERVIGLVTTEAALDPETGQELHGRISYENRGECFFLPFTRSDVEGNVTVTSDDKVSFQMATMARSGNLVARTIRLEDPASPVKYQGVVNSITEDHGLIERADVVREIRFHLQDMKDGFPAAKLGDDVEFIIQTRNGKEVASAIEILPRGTVVFEDVGAEYFKGQVLKPCDKSGFVSGGHSEDALSGRVKYRGPDRSEEEIQFAEKDQVGDFTLRHGDWVKFVIAIDRRDKLKRATKIELLEESFKVSDERREHGTIEILKEKEKVGVIKCADRDGQMAFKFCEILDVQRNISVGDEVAFTVAEDDEAPGKKVALRIRHLIPGSVKFHVVLESGANGVISSEPASRSGSPANGDEPSRPSGTILYEHNGMKVEVPFHVDGCNPRQMPRLGDTVQFDIIQLKATKATMAAEIKVLESKHKGPLTPLTPMATPIIRKEVPQQQIQSQQPTMEVCYGFIAALKDGFGFLETSSHDKEVFFHFSNVEGKAEKLEVGMEVSYLVYNREKGGKLSAECVKVVDKGTLSPLISQETVLQGSVVRPLRSVNPDQDEYCGEIHVYSDDGKTIQRFQFSIASLANKKDLLQVNDPVQLQPCLKDPHFASNVKCTREKQRAFVEAMKGSFGFLSYEVEGGKKLFFHTCEVDNNEMLQQGDEVEFVVVSNKRTGKHSAVAVRKISTCKRPERLISKLKTLTLHGGMKIMVIRQPKGPENGMGFKAPRNITN</sequence>
<dbReference type="Gene3D" id="2.40.50.140">
    <property type="entry name" value="Nucleic acid-binding proteins"/>
    <property type="match status" value="6"/>
</dbReference>
<keyword evidence="3" id="KW-0677">Repeat</keyword>
<feature type="compositionally biased region" description="Low complexity" evidence="6">
    <location>
        <begin position="91"/>
        <end position="100"/>
    </location>
</feature>
<proteinExistence type="inferred from homology"/>
<evidence type="ECO:0000256" key="5">
    <source>
        <dbReference type="ARBA" id="ARBA00044751"/>
    </source>
</evidence>
<dbReference type="PROSITE" id="PS00352">
    <property type="entry name" value="CSD_1"/>
    <property type="match status" value="2"/>
</dbReference>
<dbReference type="InterPro" id="IPR011129">
    <property type="entry name" value="CSD"/>
</dbReference>
<keyword evidence="2" id="KW-0963">Cytoplasm</keyword>
<evidence type="ECO:0000256" key="6">
    <source>
        <dbReference type="SAM" id="MobiDB-lite"/>
    </source>
</evidence>
<dbReference type="EMBL" id="VCGU01000007">
    <property type="protein sequence ID" value="TRY73990.1"/>
    <property type="molecule type" value="Genomic_DNA"/>
</dbReference>
<evidence type="ECO:0000256" key="4">
    <source>
        <dbReference type="ARBA" id="ARBA00022884"/>
    </source>
</evidence>
<feature type="compositionally biased region" description="Polar residues" evidence="6">
    <location>
        <begin position="256"/>
        <end position="269"/>
    </location>
</feature>
<dbReference type="Proteomes" id="UP000318571">
    <property type="component" value="Chromosome 3"/>
</dbReference>
<evidence type="ECO:0000256" key="2">
    <source>
        <dbReference type="ARBA" id="ARBA00022490"/>
    </source>
</evidence>
<comment type="similarity">
    <text evidence="5">Belongs to the UNR family.</text>
</comment>
<comment type="subcellular location">
    <subcellularLocation>
        <location evidence="1">Cytoplasm</location>
    </subcellularLocation>
</comment>
<dbReference type="PANTHER" id="PTHR12913:SF1">
    <property type="entry name" value="COLD SHOCK DOMAIN-CONTAINING PROTEIN E1"/>
    <property type="match status" value="1"/>
</dbReference>
<feature type="compositionally biased region" description="Gly residues" evidence="6">
    <location>
        <begin position="18"/>
        <end position="28"/>
    </location>
</feature>
<dbReference type="STRING" id="6832.A0A553P8J7"/>
<dbReference type="Pfam" id="PF23456">
    <property type="entry name" value="CSDE1"/>
    <property type="match status" value="2"/>
</dbReference>
<feature type="region of interest" description="Disordered" evidence="6">
    <location>
        <begin position="826"/>
        <end position="850"/>
    </location>
</feature>
<feature type="compositionally biased region" description="Polar residues" evidence="6">
    <location>
        <begin position="41"/>
        <end position="58"/>
    </location>
</feature>
<gene>
    <name evidence="8" type="ORF">TCAL_05535</name>
</gene>
<evidence type="ECO:0000256" key="3">
    <source>
        <dbReference type="ARBA" id="ARBA00022737"/>
    </source>
</evidence>
<dbReference type="AlphaFoldDB" id="A0A553P8J7"/>
<dbReference type="PANTHER" id="PTHR12913">
    <property type="entry name" value="UNR PROTEIN N-RAS UPSTREAM GENE PROTEIN"/>
    <property type="match status" value="1"/>
</dbReference>
<dbReference type="GO" id="GO:0005737">
    <property type="term" value="C:cytoplasm"/>
    <property type="evidence" value="ECO:0007669"/>
    <property type="project" value="UniProtKB-SubCell"/>
</dbReference>
<dbReference type="SMART" id="SM00357">
    <property type="entry name" value="CSP"/>
    <property type="match status" value="5"/>
</dbReference>
<dbReference type="OMA" id="NLGACHV"/>
<evidence type="ECO:0000313" key="8">
    <source>
        <dbReference type="EMBL" id="TRY73990.1"/>
    </source>
</evidence>
<comment type="caution">
    <text evidence="8">The sequence shown here is derived from an EMBL/GenBank/DDBJ whole genome shotgun (WGS) entry which is preliminary data.</text>
</comment>
<feature type="region of interest" description="Disordered" evidence="6">
    <location>
        <begin position="390"/>
        <end position="410"/>
    </location>
</feature>
<dbReference type="InterPro" id="IPR019844">
    <property type="entry name" value="CSD_CS"/>
</dbReference>
<dbReference type="InterPro" id="IPR056400">
    <property type="entry name" value="CSDE1"/>
</dbReference>
<dbReference type="InterPro" id="IPR024642">
    <property type="entry name" value="SUZ-C"/>
</dbReference>
<name>A0A553P8J7_TIGCA</name>
<feature type="region of interest" description="Disordered" evidence="6">
    <location>
        <begin position="230"/>
        <end position="272"/>
    </location>
</feature>
<feature type="compositionally biased region" description="Low complexity" evidence="6">
    <location>
        <begin position="59"/>
        <end position="73"/>
    </location>
</feature>
<evidence type="ECO:0000256" key="1">
    <source>
        <dbReference type="ARBA" id="ARBA00004496"/>
    </source>
</evidence>
<dbReference type="CDD" id="cd04458">
    <property type="entry name" value="CSP_CDS"/>
    <property type="match status" value="2"/>
</dbReference>
<keyword evidence="4" id="KW-0694">RNA-binding</keyword>
<feature type="compositionally biased region" description="Polar residues" evidence="6">
    <location>
        <begin position="826"/>
        <end position="838"/>
    </location>
</feature>
<evidence type="ECO:0000259" key="7">
    <source>
        <dbReference type="PROSITE" id="PS51857"/>
    </source>
</evidence>
<accession>A0A553P8J7</accession>
<feature type="compositionally biased region" description="Gly residues" evidence="6">
    <location>
        <begin position="74"/>
        <end position="90"/>
    </location>
</feature>
<dbReference type="SUPFAM" id="SSF50249">
    <property type="entry name" value="Nucleic acid-binding proteins"/>
    <property type="match status" value="5"/>
</dbReference>
<keyword evidence="9" id="KW-1185">Reference proteome</keyword>
<feature type="domain" description="CSD" evidence="7">
    <location>
        <begin position="1095"/>
        <end position="1159"/>
    </location>
</feature>
<feature type="region of interest" description="Disordered" evidence="6">
    <location>
        <begin position="1"/>
        <end position="145"/>
    </location>
</feature>
<feature type="compositionally biased region" description="Low complexity" evidence="6">
    <location>
        <begin position="232"/>
        <end position="246"/>
    </location>
</feature>
<protein>
    <recommendedName>
        <fullName evidence="7">CSD domain-containing protein</fullName>
    </recommendedName>
</protein>
<feature type="domain" description="CSD" evidence="7">
    <location>
        <begin position="416"/>
        <end position="480"/>
    </location>
</feature>
<dbReference type="PROSITE" id="PS51857">
    <property type="entry name" value="CSD_2"/>
    <property type="match status" value="3"/>
</dbReference>
<feature type="domain" description="CSD" evidence="7">
    <location>
        <begin position="939"/>
        <end position="1003"/>
    </location>
</feature>
<feature type="compositionally biased region" description="Low complexity" evidence="6">
    <location>
        <begin position="390"/>
        <end position="408"/>
    </location>
</feature>
<dbReference type="OrthoDB" id="74319at2759"/>
<dbReference type="Pfam" id="PF12901">
    <property type="entry name" value="SUZ-C"/>
    <property type="match status" value="1"/>
</dbReference>
<dbReference type="InterPro" id="IPR002059">
    <property type="entry name" value="CSP_DNA-bd"/>
</dbReference>